<reference evidence="2 3" key="1">
    <citation type="submission" date="2020-08" db="EMBL/GenBank/DDBJ databases">
        <title>Genomic Encyclopedia of Type Strains, Phase IV (KMG-IV): sequencing the most valuable type-strain genomes for metagenomic binning, comparative biology and taxonomic classification.</title>
        <authorList>
            <person name="Goeker M."/>
        </authorList>
    </citation>
    <scope>NUCLEOTIDE SEQUENCE [LARGE SCALE GENOMIC DNA]</scope>
    <source>
        <strain evidence="2 3">DSM 101806</strain>
    </source>
</reference>
<feature type="domain" description="Glycine-rich" evidence="1">
    <location>
        <begin position="158"/>
        <end position="355"/>
    </location>
</feature>
<name>A0A7W6NYA0_9SPHN</name>
<dbReference type="EMBL" id="JACIEH010000003">
    <property type="protein sequence ID" value="MBB4099531.1"/>
    <property type="molecule type" value="Genomic_DNA"/>
</dbReference>
<evidence type="ECO:0000313" key="2">
    <source>
        <dbReference type="EMBL" id="MBB4099531.1"/>
    </source>
</evidence>
<protein>
    <recommendedName>
        <fullName evidence="1">Glycine-rich domain-containing protein</fullName>
    </recommendedName>
</protein>
<comment type="caution">
    <text evidence="2">The sequence shown here is derived from an EMBL/GenBank/DDBJ whole genome shotgun (WGS) entry which is preliminary data.</text>
</comment>
<dbReference type="Pfam" id="PF21722">
    <property type="entry name" value="Gly_rich_2"/>
    <property type="match status" value="1"/>
</dbReference>
<evidence type="ECO:0000313" key="3">
    <source>
        <dbReference type="Proteomes" id="UP000557392"/>
    </source>
</evidence>
<organism evidence="2 3">
    <name type="scientific">Sphingomonas kyeonggiensis</name>
    <dbReference type="NCBI Taxonomy" id="1268553"/>
    <lineage>
        <taxon>Bacteria</taxon>
        <taxon>Pseudomonadati</taxon>
        <taxon>Pseudomonadota</taxon>
        <taxon>Alphaproteobacteria</taxon>
        <taxon>Sphingomonadales</taxon>
        <taxon>Sphingomonadaceae</taxon>
        <taxon>Sphingomonas</taxon>
    </lineage>
</organism>
<keyword evidence="3" id="KW-1185">Reference proteome</keyword>
<dbReference type="Proteomes" id="UP000557392">
    <property type="component" value="Unassembled WGS sequence"/>
</dbReference>
<accession>A0A7W6NYA0</accession>
<dbReference type="AlphaFoldDB" id="A0A7W6NYA0"/>
<gene>
    <name evidence="2" type="ORF">GGR46_003103</name>
</gene>
<dbReference type="InterPro" id="IPR049304">
    <property type="entry name" value="Gly_rich_dom"/>
</dbReference>
<proteinExistence type="predicted"/>
<evidence type="ECO:0000259" key="1">
    <source>
        <dbReference type="Pfam" id="PF21722"/>
    </source>
</evidence>
<dbReference type="RefSeq" id="WP_183998925.1">
    <property type="nucleotide sequence ID" value="NZ_JACIEH010000003.1"/>
</dbReference>
<sequence>MTVHTYGSIDFNQPNTGSPFPTLNGDLTVLARLAAAFAPHETAPPSMAVSIDAGALIVAGAPLEVKAQTSGAIAPPAASPRIDRVTISPTTGLLTVTTGTEAANPVPPALPAGQLPVAQLRLDPGMTAISNARIRDERVTLAAGSGGGLLAVQRFTASATYTATPGTSRVLIRAVGGGGAGGSCTATSSSQVSCASGGSAGAYAETLITSGFDGAAVVVGAGGAPAAIGNNSGGAGGASSFGSILAVPGGSGGFGSIASTAPLLFGGTGTSALPTGANLVAAAGATGSEGFALATTIVVGGIGGSSAFGGGGRGGGATGGSAGQAPGAGGGGAAAIASQSGFQGGAGAAGLVLVYEYA</sequence>